<dbReference type="InterPro" id="IPR021202">
    <property type="entry name" value="Rv3654c-like"/>
</dbReference>
<name>A0ABW2Y4U8_9BIFI</name>
<comment type="caution">
    <text evidence="2">The sequence shown here is derived from an EMBL/GenBank/DDBJ whole genome shotgun (WGS) entry which is preliminary data.</text>
</comment>
<keyword evidence="1" id="KW-0812">Transmembrane</keyword>
<dbReference type="NCBIfam" id="TIGR03816">
    <property type="entry name" value="tadE_like_DECH"/>
    <property type="match status" value="1"/>
</dbReference>
<keyword evidence="3" id="KW-1185">Reference proteome</keyword>
<accession>A0ABW2Y4U8</accession>
<evidence type="ECO:0000256" key="1">
    <source>
        <dbReference type="SAM" id="Phobius"/>
    </source>
</evidence>
<feature type="transmembrane region" description="Helical" evidence="1">
    <location>
        <begin position="12"/>
        <end position="38"/>
    </location>
</feature>
<keyword evidence="1" id="KW-1133">Transmembrane helix</keyword>
<dbReference type="EMBL" id="JBHTHQ010000010">
    <property type="protein sequence ID" value="MFD0704365.1"/>
    <property type="molecule type" value="Genomic_DNA"/>
</dbReference>
<keyword evidence="1" id="KW-0472">Membrane</keyword>
<reference evidence="3" key="1">
    <citation type="journal article" date="2019" name="Int. J. Syst. Evol. Microbiol.">
        <title>The Global Catalogue of Microorganisms (GCM) 10K type strain sequencing project: providing services to taxonomists for standard genome sequencing and annotation.</title>
        <authorList>
            <consortium name="The Broad Institute Genomics Platform"/>
            <consortium name="The Broad Institute Genome Sequencing Center for Infectious Disease"/>
            <person name="Wu L."/>
            <person name="Ma J."/>
        </authorList>
    </citation>
    <scope>NUCLEOTIDE SEQUENCE [LARGE SCALE GENOMIC DNA]</scope>
    <source>
        <strain evidence="3">CCM 8604</strain>
    </source>
</reference>
<gene>
    <name evidence="2" type="ORF">ACFQY8_01170</name>
</gene>
<dbReference type="RefSeq" id="WP_377937805.1">
    <property type="nucleotide sequence ID" value="NZ_JBHTHQ010000010.1"/>
</dbReference>
<evidence type="ECO:0000313" key="3">
    <source>
        <dbReference type="Proteomes" id="UP001597036"/>
    </source>
</evidence>
<evidence type="ECO:0000313" key="2">
    <source>
        <dbReference type="EMBL" id="MFD0704365.1"/>
    </source>
</evidence>
<sequence length="128" mass="13696">MWWMNDDEGSGTALGVGITAAVAVVATVVIFAASFLICKAHVRSDAEQTALAAAQYLQLALHDKSRTYADACAVARGNAHHMYTKLESCTIHGENVDVSMSAQPSISILPRVQIKTRAGPVECVPRNR</sequence>
<organism evidence="2 3">
    <name type="scientific">Alloscardovia venturai</name>
    <dbReference type="NCBI Taxonomy" id="1769421"/>
    <lineage>
        <taxon>Bacteria</taxon>
        <taxon>Bacillati</taxon>
        <taxon>Actinomycetota</taxon>
        <taxon>Actinomycetes</taxon>
        <taxon>Bifidobacteriales</taxon>
        <taxon>Bifidobacteriaceae</taxon>
        <taxon>Alloscardovia</taxon>
    </lineage>
</organism>
<dbReference type="Proteomes" id="UP001597036">
    <property type="component" value="Unassembled WGS sequence"/>
</dbReference>
<proteinExistence type="predicted"/>
<protein>
    <submittedName>
        <fullName evidence="2">Rv3654c family TadE-like protein</fullName>
    </submittedName>
</protein>